<sequence length="321" mass="35661">MTTVWHESFAASAAHLSQETASGDGDVNAFFVHAHFIVERAREKLLWSWSLGRVGALNGTWGEAEARRAWGKIGGAWGGANCSSRPATWIRSQGMGSRGPEGERISASELDFIFIFISRRLRIRWSRCRIFYEKCFAMKHLESEGEHPPGSEIFADIAFRNEACGDCGMRLSCPLFGGTSVVMALTKTSGSHGLSAFLPAPDHVLPPVGTEDGDREVPHLPLLAYFSLNAVTGMKLELNVRQWVMQLLQRYHYVIGRAPSLFERVSSAQGAAQVVAYIERMPNAALLYINDNAAKQSLTTQLTPVLETWFDRRWKTLSARE</sequence>
<reference evidence="1 2" key="1">
    <citation type="journal article" date="2016" name="Mol. Biol. Evol.">
        <title>Comparative Genomics of Early-Diverging Mushroom-Forming Fungi Provides Insights into the Origins of Lignocellulose Decay Capabilities.</title>
        <authorList>
            <person name="Nagy L.G."/>
            <person name="Riley R."/>
            <person name="Tritt A."/>
            <person name="Adam C."/>
            <person name="Daum C."/>
            <person name="Floudas D."/>
            <person name="Sun H."/>
            <person name="Yadav J.S."/>
            <person name="Pangilinan J."/>
            <person name="Larsson K.H."/>
            <person name="Matsuura K."/>
            <person name="Barry K."/>
            <person name="Labutti K."/>
            <person name="Kuo R."/>
            <person name="Ohm R.A."/>
            <person name="Bhattacharya S.S."/>
            <person name="Shirouzu T."/>
            <person name="Yoshinaga Y."/>
            <person name="Martin F.M."/>
            <person name="Grigoriev I.V."/>
            <person name="Hibbett D.S."/>
        </authorList>
    </citation>
    <scope>NUCLEOTIDE SEQUENCE [LARGE SCALE GENOMIC DNA]</scope>
    <source>
        <strain evidence="1 2">93-53</strain>
    </source>
</reference>
<dbReference type="AlphaFoldDB" id="A0A165CR40"/>
<dbReference type="OrthoDB" id="263283at2759"/>
<dbReference type="GeneID" id="63830050"/>
<dbReference type="InParanoid" id="A0A165CR40"/>
<protein>
    <submittedName>
        <fullName evidence="1">Uncharacterized protein</fullName>
    </submittedName>
</protein>
<dbReference type="EMBL" id="KV427645">
    <property type="protein sequence ID" value="KZT03274.1"/>
    <property type="molecule type" value="Genomic_DNA"/>
</dbReference>
<proteinExistence type="predicted"/>
<gene>
    <name evidence="1" type="ORF">LAESUDRAFT_762057</name>
</gene>
<accession>A0A165CR40</accession>
<organism evidence="1 2">
    <name type="scientific">Laetiporus sulphureus 93-53</name>
    <dbReference type="NCBI Taxonomy" id="1314785"/>
    <lineage>
        <taxon>Eukaryota</taxon>
        <taxon>Fungi</taxon>
        <taxon>Dikarya</taxon>
        <taxon>Basidiomycota</taxon>
        <taxon>Agaricomycotina</taxon>
        <taxon>Agaricomycetes</taxon>
        <taxon>Polyporales</taxon>
        <taxon>Laetiporus</taxon>
    </lineage>
</organism>
<dbReference type="Proteomes" id="UP000076871">
    <property type="component" value="Unassembled WGS sequence"/>
</dbReference>
<keyword evidence="2" id="KW-1185">Reference proteome</keyword>
<name>A0A165CR40_9APHY</name>
<dbReference type="RefSeq" id="XP_040761014.1">
    <property type="nucleotide sequence ID" value="XM_040913022.1"/>
</dbReference>
<evidence type="ECO:0000313" key="1">
    <source>
        <dbReference type="EMBL" id="KZT03274.1"/>
    </source>
</evidence>
<evidence type="ECO:0000313" key="2">
    <source>
        <dbReference type="Proteomes" id="UP000076871"/>
    </source>
</evidence>